<gene>
    <name evidence="2" type="ORF">Nepgr_030506</name>
</gene>
<reference evidence="2" key="1">
    <citation type="submission" date="2023-05" db="EMBL/GenBank/DDBJ databases">
        <title>Nepenthes gracilis genome sequencing.</title>
        <authorList>
            <person name="Fukushima K."/>
        </authorList>
    </citation>
    <scope>NUCLEOTIDE SEQUENCE</scope>
    <source>
        <strain evidence="2">SING2019-196</strain>
    </source>
</reference>
<keyword evidence="3" id="KW-1185">Reference proteome</keyword>
<feature type="compositionally biased region" description="Basic and acidic residues" evidence="1">
    <location>
        <begin position="51"/>
        <end position="81"/>
    </location>
</feature>
<dbReference type="AlphaFoldDB" id="A0AAD3Y4A3"/>
<feature type="region of interest" description="Disordered" evidence="1">
    <location>
        <begin position="47"/>
        <end position="111"/>
    </location>
</feature>
<evidence type="ECO:0000313" key="2">
    <source>
        <dbReference type="EMBL" id="GMH28663.1"/>
    </source>
</evidence>
<evidence type="ECO:0000313" key="3">
    <source>
        <dbReference type="Proteomes" id="UP001279734"/>
    </source>
</evidence>
<protein>
    <submittedName>
        <fullName evidence="2">Uncharacterized protein</fullName>
    </submittedName>
</protein>
<accession>A0AAD3Y4A3</accession>
<name>A0AAD3Y4A3_NEPGR</name>
<organism evidence="2 3">
    <name type="scientific">Nepenthes gracilis</name>
    <name type="common">Slender pitcher plant</name>
    <dbReference type="NCBI Taxonomy" id="150966"/>
    <lineage>
        <taxon>Eukaryota</taxon>
        <taxon>Viridiplantae</taxon>
        <taxon>Streptophyta</taxon>
        <taxon>Embryophyta</taxon>
        <taxon>Tracheophyta</taxon>
        <taxon>Spermatophyta</taxon>
        <taxon>Magnoliopsida</taxon>
        <taxon>eudicotyledons</taxon>
        <taxon>Gunneridae</taxon>
        <taxon>Pentapetalae</taxon>
        <taxon>Caryophyllales</taxon>
        <taxon>Nepenthaceae</taxon>
        <taxon>Nepenthes</taxon>
    </lineage>
</organism>
<comment type="caution">
    <text evidence="2">The sequence shown here is derived from an EMBL/GenBank/DDBJ whole genome shotgun (WGS) entry which is preliminary data.</text>
</comment>
<proteinExistence type="predicted"/>
<dbReference type="Proteomes" id="UP001279734">
    <property type="component" value="Unassembled WGS sequence"/>
</dbReference>
<dbReference type="EMBL" id="BSYO01000035">
    <property type="protein sequence ID" value="GMH28663.1"/>
    <property type="molecule type" value="Genomic_DNA"/>
</dbReference>
<sequence length="123" mass="13705">MEVSVFSPTFIPSVVVRNCINHHWQEPGDRWRSCATITNLSSKASSAKLDLAGHDHRRVESTPKESFNRAQRTENKRHTYDIPDSTSSNEEAIGRNQADHPLPTVGPSLALKPPPERACMLCS</sequence>
<evidence type="ECO:0000256" key="1">
    <source>
        <dbReference type="SAM" id="MobiDB-lite"/>
    </source>
</evidence>